<evidence type="ECO:0000256" key="15">
    <source>
        <dbReference type="ARBA" id="ARBA00023172"/>
    </source>
</evidence>
<dbReference type="InterPro" id="IPR043502">
    <property type="entry name" value="DNA/RNA_pol_sf"/>
</dbReference>
<dbReference type="InterPro" id="IPR041588">
    <property type="entry name" value="Integrase_H2C2"/>
</dbReference>
<keyword evidence="2" id="KW-0645">Protease</keyword>
<dbReference type="Pfam" id="PF17921">
    <property type="entry name" value="Integrase_H2C2"/>
    <property type="match status" value="1"/>
</dbReference>
<keyword evidence="5" id="KW-0540">Nuclease</keyword>
<dbReference type="GO" id="GO:0004519">
    <property type="term" value="F:endonuclease activity"/>
    <property type="evidence" value="ECO:0007669"/>
    <property type="project" value="UniProtKB-KW"/>
</dbReference>
<dbReference type="InterPro" id="IPR001878">
    <property type="entry name" value="Znf_CCHC"/>
</dbReference>
<evidence type="ECO:0000256" key="3">
    <source>
        <dbReference type="ARBA" id="ARBA00022679"/>
    </source>
</evidence>
<dbReference type="OrthoDB" id="1937173at2759"/>
<dbReference type="InterPro" id="IPR043128">
    <property type="entry name" value="Rev_trsase/Diguanyl_cyclase"/>
</dbReference>
<keyword evidence="6" id="KW-0479">Metal-binding</keyword>
<dbReference type="SUPFAM" id="SSF57756">
    <property type="entry name" value="Retrovirus zinc finger-like domains"/>
    <property type="match status" value="1"/>
</dbReference>
<dbReference type="Pfam" id="PF08284">
    <property type="entry name" value="RVP_2"/>
    <property type="match status" value="1"/>
</dbReference>
<evidence type="ECO:0000256" key="2">
    <source>
        <dbReference type="ARBA" id="ARBA00022670"/>
    </source>
</evidence>
<dbReference type="GO" id="GO:0003677">
    <property type="term" value="F:DNA binding"/>
    <property type="evidence" value="ECO:0007669"/>
    <property type="project" value="UniProtKB-KW"/>
</dbReference>
<dbReference type="PANTHER" id="PTHR37984:SF5">
    <property type="entry name" value="PROTEIN NYNRIN-LIKE"/>
    <property type="match status" value="1"/>
</dbReference>
<evidence type="ECO:0000259" key="19">
    <source>
        <dbReference type="PROSITE" id="PS50994"/>
    </source>
</evidence>
<dbReference type="Gene3D" id="4.10.60.10">
    <property type="entry name" value="Zinc finger, CCHC-type"/>
    <property type="match status" value="1"/>
</dbReference>
<keyword evidence="10" id="KW-0460">Magnesium</keyword>
<evidence type="ECO:0000256" key="5">
    <source>
        <dbReference type="ARBA" id="ARBA00022722"/>
    </source>
</evidence>
<keyword evidence="15" id="KW-0233">DNA recombination</keyword>
<keyword evidence="12" id="KW-0695">RNA-directed DNA polymerase</keyword>
<gene>
    <name evidence="20" type="ORF">E3N88_08981</name>
</gene>
<dbReference type="Gene3D" id="2.40.70.10">
    <property type="entry name" value="Acid Proteases"/>
    <property type="match status" value="1"/>
</dbReference>
<evidence type="ECO:0000256" key="14">
    <source>
        <dbReference type="ARBA" id="ARBA00023125"/>
    </source>
</evidence>
<dbReference type="Pfam" id="PF17917">
    <property type="entry name" value="RT_RNaseH"/>
    <property type="match status" value="1"/>
</dbReference>
<evidence type="ECO:0000256" key="8">
    <source>
        <dbReference type="ARBA" id="ARBA00022759"/>
    </source>
</evidence>
<name>A0A5N6PKW2_9ASTR</name>
<dbReference type="PANTHER" id="PTHR37984">
    <property type="entry name" value="PROTEIN CBG26694"/>
    <property type="match status" value="1"/>
</dbReference>
<dbReference type="InterPro" id="IPR001969">
    <property type="entry name" value="Aspartic_peptidase_AS"/>
</dbReference>
<dbReference type="InterPro" id="IPR036875">
    <property type="entry name" value="Znf_CCHC_sf"/>
</dbReference>
<comment type="caution">
    <text evidence="20">The sequence shown here is derived from an EMBL/GenBank/DDBJ whole genome shotgun (WGS) entry which is preliminary data.</text>
</comment>
<dbReference type="Gene3D" id="3.10.10.10">
    <property type="entry name" value="HIV Type 1 Reverse Transcriptase, subunit A, domain 1"/>
    <property type="match status" value="1"/>
</dbReference>
<dbReference type="CDD" id="cd00303">
    <property type="entry name" value="retropepsin_like"/>
    <property type="match status" value="1"/>
</dbReference>
<keyword evidence="9" id="KW-0378">Hydrolase</keyword>
<evidence type="ECO:0000313" key="20">
    <source>
        <dbReference type="EMBL" id="KAD6454275.1"/>
    </source>
</evidence>
<evidence type="ECO:0000256" key="17">
    <source>
        <dbReference type="SAM" id="MobiDB-lite"/>
    </source>
</evidence>
<dbReference type="InterPro" id="IPR000477">
    <property type="entry name" value="RT_dom"/>
</dbReference>
<dbReference type="SUPFAM" id="SSF54160">
    <property type="entry name" value="Chromo domain-like"/>
    <property type="match status" value="1"/>
</dbReference>
<dbReference type="InterPro" id="IPR041373">
    <property type="entry name" value="RT_RNaseH"/>
</dbReference>
<dbReference type="PROSITE" id="PS50994">
    <property type="entry name" value="INTEGRASE"/>
    <property type="match status" value="1"/>
</dbReference>
<dbReference type="Gene3D" id="1.10.340.70">
    <property type="match status" value="1"/>
</dbReference>
<dbReference type="SUPFAM" id="SSF56672">
    <property type="entry name" value="DNA/RNA polymerases"/>
    <property type="match status" value="1"/>
</dbReference>
<dbReference type="GO" id="GO:0006508">
    <property type="term" value="P:proteolysis"/>
    <property type="evidence" value="ECO:0007669"/>
    <property type="project" value="UniProtKB-KW"/>
</dbReference>
<keyword evidence="16" id="KW-0862">Zinc</keyword>
<dbReference type="GO" id="GO:0008270">
    <property type="term" value="F:zinc ion binding"/>
    <property type="evidence" value="ECO:0007669"/>
    <property type="project" value="UniProtKB-KW"/>
</dbReference>
<dbReference type="SMART" id="SM00343">
    <property type="entry name" value="ZnF_C2HC"/>
    <property type="match status" value="2"/>
</dbReference>
<dbReference type="InterPro" id="IPR016197">
    <property type="entry name" value="Chromo-like_dom_sf"/>
</dbReference>
<dbReference type="FunFam" id="3.10.10.10:FF:000007">
    <property type="entry name" value="Retrovirus-related Pol polyprotein from transposon 17.6-like Protein"/>
    <property type="match status" value="1"/>
</dbReference>
<dbReference type="GO" id="GO:0015074">
    <property type="term" value="P:DNA integration"/>
    <property type="evidence" value="ECO:0007669"/>
    <property type="project" value="UniProtKB-KW"/>
</dbReference>
<evidence type="ECO:0000256" key="13">
    <source>
        <dbReference type="ARBA" id="ARBA00022932"/>
    </source>
</evidence>
<dbReference type="Pfam" id="PF00078">
    <property type="entry name" value="RVT_1"/>
    <property type="match status" value="1"/>
</dbReference>
<evidence type="ECO:0000256" key="6">
    <source>
        <dbReference type="ARBA" id="ARBA00022723"/>
    </source>
</evidence>
<keyword evidence="7" id="KW-0064">Aspartyl protease</keyword>
<dbReference type="EMBL" id="SZYD01000004">
    <property type="protein sequence ID" value="KAD6454275.1"/>
    <property type="molecule type" value="Genomic_DNA"/>
</dbReference>
<dbReference type="Pfam" id="PF24626">
    <property type="entry name" value="SH3_Tf2-1"/>
    <property type="match status" value="1"/>
</dbReference>
<dbReference type="Proteomes" id="UP000326396">
    <property type="component" value="Linkage Group LG12"/>
</dbReference>
<dbReference type="SUPFAM" id="SSF53098">
    <property type="entry name" value="Ribonuclease H-like"/>
    <property type="match status" value="1"/>
</dbReference>
<feature type="region of interest" description="Disordered" evidence="17">
    <location>
        <begin position="289"/>
        <end position="314"/>
    </location>
</feature>
<evidence type="ECO:0000256" key="1">
    <source>
        <dbReference type="ARBA" id="ARBA00012493"/>
    </source>
</evidence>
<dbReference type="InterPro" id="IPR012337">
    <property type="entry name" value="RNaseH-like_sf"/>
</dbReference>
<dbReference type="Gene3D" id="3.30.420.10">
    <property type="entry name" value="Ribonuclease H-like superfamily/Ribonuclease H"/>
    <property type="match status" value="1"/>
</dbReference>
<evidence type="ECO:0000256" key="12">
    <source>
        <dbReference type="ARBA" id="ARBA00022918"/>
    </source>
</evidence>
<dbReference type="InterPro" id="IPR045358">
    <property type="entry name" value="Ty3_capsid"/>
</dbReference>
<dbReference type="CDD" id="cd01647">
    <property type="entry name" value="RT_LTR"/>
    <property type="match status" value="1"/>
</dbReference>
<evidence type="ECO:0000256" key="16">
    <source>
        <dbReference type="PROSITE-ProRule" id="PRU00047"/>
    </source>
</evidence>
<feature type="compositionally biased region" description="Basic and acidic residues" evidence="17">
    <location>
        <begin position="11"/>
        <end position="36"/>
    </location>
</feature>
<reference evidence="20 21" key="1">
    <citation type="submission" date="2019-05" db="EMBL/GenBank/DDBJ databases">
        <title>Mikania micrantha, genome provides insights into the molecular mechanism of rapid growth.</title>
        <authorList>
            <person name="Liu B."/>
        </authorList>
    </citation>
    <scope>NUCLEOTIDE SEQUENCE [LARGE SCALE GENOMIC DNA]</scope>
    <source>
        <strain evidence="20">NLD-2019</strain>
        <tissue evidence="20">Leaf</tissue>
    </source>
</reference>
<evidence type="ECO:0000256" key="11">
    <source>
        <dbReference type="ARBA" id="ARBA00022908"/>
    </source>
</evidence>
<dbReference type="PROSITE" id="PS00141">
    <property type="entry name" value="ASP_PROTEASE"/>
    <property type="match status" value="1"/>
</dbReference>
<feature type="compositionally biased region" description="Basic residues" evidence="17">
    <location>
        <begin position="1"/>
        <end position="10"/>
    </location>
</feature>
<keyword evidence="8" id="KW-0255">Endonuclease</keyword>
<feature type="domain" description="CCHC-type" evidence="18">
    <location>
        <begin position="342"/>
        <end position="357"/>
    </location>
</feature>
<evidence type="ECO:0000256" key="9">
    <source>
        <dbReference type="ARBA" id="ARBA00022801"/>
    </source>
</evidence>
<keyword evidence="21" id="KW-1185">Reference proteome</keyword>
<dbReference type="Gene3D" id="3.30.70.270">
    <property type="match status" value="3"/>
</dbReference>
<dbReference type="Pfam" id="PF19259">
    <property type="entry name" value="Ty3_capsid"/>
    <property type="match status" value="1"/>
</dbReference>
<dbReference type="InterPro" id="IPR050951">
    <property type="entry name" value="Retrovirus_Pol_polyprotein"/>
</dbReference>
<evidence type="ECO:0000256" key="7">
    <source>
        <dbReference type="ARBA" id="ARBA00022750"/>
    </source>
</evidence>
<feature type="region of interest" description="Disordered" evidence="17">
    <location>
        <begin position="1"/>
        <end position="46"/>
    </location>
</feature>
<evidence type="ECO:0000259" key="18">
    <source>
        <dbReference type="PROSITE" id="PS50158"/>
    </source>
</evidence>
<dbReference type="GO" id="GO:0003964">
    <property type="term" value="F:RNA-directed DNA polymerase activity"/>
    <property type="evidence" value="ECO:0007669"/>
    <property type="project" value="UniProtKB-KW"/>
</dbReference>
<dbReference type="CDD" id="cd09274">
    <property type="entry name" value="RNase_HI_RT_Ty3"/>
    <property type="match status" value="1"/>
</dbReference>
<evidence type="ECO:0000256" key="10">
    <source>
        <dbReference type="ARBA" id="ARBA00022842"/>
    </source>
</evidence>
<dbReference type="EC" id="2.7.7.49" evidence="1"/>
<dbReference type="InterPro" id="IPR001584">
    <property type="entry name" value="Integrase_cat-core"/>
</dbReference>
<keyword evidence="11" id="KW-0229">DNA integration</keyword>
<dbReference type="GO" id="GO:0004190">
    <property type="term" value="F:aspartic-type endopeptidase activity"/>
    <property type="evidence" value="ECO:0007669"/>
    <property type="project" value="UniProtKB-KW"/>
</dbReference>
<evidence type="ECO:0000313" key="21">
    <source>
        <dbReference type="Proteomes" id="UP000326396"/>
    </source>
</evidence>
<keyword evidence="14" id="KW-0238">DNA-binding</keyword>
<protein>
    <recommendedName>
        <fullName evidence="1">RNA-directed DNA polymerase</fullName>
        <ecNumber evidence="1">2.7.7.49</ecNumber>
    </recommendedName>
</protein>
<keyword evidence="3" id="KW-0808">Transferase</keyword>
<keyword evidence="4" id="KW-0548">Nucleotidyltransferase</keyword>
<dbReference type="InterPro" id="IPR056924">
    <property type="entry name" value="SH3_Tf2-1"/>
</dbReference>
<proteinExistence type="predicted"/>
<dbReference type="PROSITE" id="PS50158">
    <property type="entry name" value="ZF_CCHC"/>
    <property type="match status" value="1"/>
</dbReference>
<dbReference type="GO" id="GO:0003887">
    <property type="term" value="F:DNA-directed DNA polymerase activity"/>
    <property type="evidence" value="ECO:0007669"/>
    <property type="project" value="UniProtKB-KW"/>
</dbReference>
<feature type="region of interest" description="Disordered" evidence="17">
    <location>
        <begin position="79"/>
        <end position="105"/>
    </location>
</feature>
<evidence type="ECO:0000256" key="4">
    <source>
        <dbReference type="ARBA" id="ARBA00022695"/>
    </source>
</evidence>
<dbReference type="InterPro" id="IPR021109">
    <property type="entry name" value="Peptidase_aspartic_dom_sf"/>
</dbReference>
<sequence>MAGQRGRPRKQPQEPEEPHIENDETVNEDDHEHNEQPEDENEFTLEPIVVKAITDEVSKVLDDKLPTLITKILKDTLKDKSEGTKESTKEDKVVITGTKNGDSGSEKLKGCDYKAFKGCSPLSFDGKKDAVATCHWVSAMEAVIAISECREDQAVKFAAHSFTKEALHWWNTIKQSKTNTDVESLKWENLKELVIKHFCPKNEIDKIEWEFLTSKAGRMNHRQYTSKFNEMSRLVPHLVNTEERRLKLYVEGLPPKVRTHVKAHAPRTFESAVEISGIVWDDVVEAEPTKEEPKQKWSPKFKRNRNDKSGPPMKRFRTEELEKCLKCGKRHRGECLTGTTLCYRCGKTGHLSYDCPNMPKCYNCGGFCHVSKNCFKPKAITTESTKPESSKGGEKQKAKARAFTMTKDQATKDPDVVTGTFFINDIPASVLFDSGASMSFVAIIFCDKLRVNVKKIENAFNIETALGKSTRVMEVIDDDCYIDIEGHRFPIKLFVITLGGFDVVLGIDWLAKHEANIVYRRNMIFVTALNGRSVTVYGDKVFNAPKVISMIKTNEFMTRGCGAYLAYVIDKEIKVKELEDVPVVCNFPDVFPEELPEIPPDREIEFQIDVVPGAQPVAKAPVSPWGAPVLFVKKKDGSMRMCIDYRELNKLTIKNKYPLPRIDDLFDQLQGASWFSKIDLRSGYHQLKVREQDIPKTAFRTRYGHYEFLVMSFGLTNAPAAFIDLMNQSEGDHACHIREVLEILKREKLYAKFSKCAFWLRKVQFLGHVISPEGIMVDPAKVEAVMKWNHPKTPAEVRSFLGLAGYYRRFIQDFSKIATPLTKLTRKEVKYDWGSTQVQAFEELKRRLTEAPILALPDGNEDMVVYSDASYLGLGCVLMQRGKVIVYASRQLKTHEVNYPTHDLELAAVVFALKIWMHYLYGVKCTIYTDHKSLKYFFEQKDLNMRQRRWLELLKDYDCEILYHPGKANVVADALSRKTEHSSIRVKSYSLVITPDFLNELKDAQKEGLKEENVGFERIFGQVKNLEENEFGVKIRFGRMWVPRNGDIMSRILDEAHKSCYSIHPGATKMYQDLRKDYWWPGMKFNVMQYVNKCLTCAQVKAEHQKPYGYGQPLEVPEWKWEHITMDFITKLSLTAKRHDAIWVIVDRLTKRAHFLPIRETYTSEKLSELFVKEIISRHGVPVSIVSDRDTRFVSRFWKQFHESMGTRLNISTAYHPQTDGQSERTIQTLEDMLRAFIIDFGGSWDDHLPLVEFSYNNSYHASIGMPPYEALYGRRCRTPVCWGGVGQKEVGSKAAVLDLTEKFQQVKARMKAAQDQQKSYADKRRRPIEKRGKLSPRFIGPFRIMARVDKVAYRLDLPNELSGIHPTFHVSHMRKCLVDDVAYVPLNDIEVDERLNYIEEPVAIVDTKEKQLRNKTIRQVKVQWKHRKGSEATWETEDEMKRLYPHLFETIREMMNVGENRARNRVTDCPESRNEEKSQSMELLDSSRYATERLRILRDFMKFYILSSNSSKNTTRRTSTNLSHQITKSKPSDRIFEARERVYKNCFSIIINNIDYLMTSKAMSLALNVKKDFRESMFSDKECLCKVCFEEKNVFKSRRKCDIEVPAAVGQDLSTAVQRTEHVDYVLPVEEVLYMYEPVNFGLAVEVSCIYTSMSTSGRQLRWCCTSLLTSGQQLRLSFLYREIDDMNMCRMVLRENSRKARGIS</sequence>
<dbReference type="SUPFAM" id="SSF50630">
    <property type="entry name" value="Acid proteases"/>
    <property type="match status" value="1"/>
</dbReference>
<dbReference type="FunFam" id="3.30.70.270:FF:000020">
    <property type="entry name" value="Transposon Tf2-6 polyprotein-like Protein"/>
    <property type="match status" value="1"/>
</dbReference>
<keyword evidence="13" id="KW-0239">DNA-directed DNA polymerase</keyword>
<accession>A0A5N6PKW2</accession>
<keyword evidence="16" id="KW-0863">Zinc-finger</keyword>
<dbReference type="InterPro" id="IPR036397">
    <property type="entry name" value="RNaseH_sf"/>
</dbReference>
<organism evidence="20 21">
    <name type="scientific">Mikania micrantha</name>
    <name type="common">bitter vine</name>
    <dbReference type="NCBI Taxonomy" id="192012"/>
    <lineage>
        <taxon>Eukaryota</taxon>
        <taxon>Viridiplantae</taxon>
        <taxon>Streptophyta</taxon>
        <taxon>Embryophyta</taxon>
        <taxon>Tracheophyta</taxon>
        <taxon>Spermatophyta</taxon>
        <taxon>Magnoliopsida</taxon>
        <taxon>eudicotyledons</taxon>
        <taxon>Gunneridae</taxon>
        <taxon>Pentapetalae</taxon>
        <taxon>asterids</taxon>
        <taxon>campanulids</taxon>
        <taxon>Asterales</taxon>
        <taxon>Asteraceae</taxon>
        <taxon>Asteroideae</taxon>
        <taxon>Heliantheae alliance</taxon>
        <taxon>Eupatorieae</taxon>
        <taxon>Mikania</taxon>
    </lineage>
</organism>
<dbReference type="GO" id="GO:0006310">
    <property type="term" value="P:DNA recombination"/>
    <property type="evidence" value="ECO:0007669"/>
    <property type="project" value="UniProtKB-KW"/>
</dbReference>
<dbReference type="Pfam" id="PF00098">
    <property type="entry name" value="zf-CCHC"/>
    <property type="match status" value="1"/>
</dbReference>
<feature type="compositionally biased region" description="Basic and acidic residues" evidence="17">
    <location>
        <begin position="79"/>
        <end position="93"/>
    </location>
</feature>
<feature type="domain" description="Integrase catalytic" evidence="19">
    <location>
        <begin position="1113"/>
        <end position="1276"/>
    </location>
</feature>